<feature type="compositionally biased region" description="Basic and acidic residues" evidence="1">
    <location>
        <begin position="101"/>
        <end position="110"/>
    </location>
</feature>
<keyword evidence="3" id="KW-1185">Reference proteome</keyword>
<evidence type="ECO:0000313" key="2">
    <source>
        <dbReference type="EMBL" id="KAJ1133071.1"/>
    </source>
</evidence>
<feature type="region of interest" description="Disordered" evidence="1">
    <location>
        <begin position="1"/>
        <end position="179"/>
    </location>
</feature>
<gene>
    <name evidence="2" type="ORF">NDU88_011370</name>
</gene>
<dbReference type="EMBL" id="JANPWB010000011">
    <property type="protein sequence ID" value="KAJ1133071.1"/>
    <property type="molecule type" value="Genomic_DNA"/>
</dbReference>
<evidence type="ECO:0000313" key="3">
    <source>
        <dbReference type="Proteomes" id="UP001066276"/>
    </source>
</evidence>
<evidence type="ECO:0000256" key="1">
    <source>
        <dbReference type="SAM" id="MobiDB-lite"/>
    </source>
</evidence>
<reference evidence="2" key="1">
    <citation type="journal article" date="2022" name="bioRxiv">
        <title>Sequencing and chromosome-scale assembly of the giantPleurodeles waltlgenome.</title>
        <authorList>
            <person name="Brown T."/>
            <person name="Elewa A."/>
            <person name="Iarovenko S."/>
            <person name="Subramanian E."/>
            <person name="Araus A.J."/>
            <person name="Petzold A."/>
            <person name="Susuki M."/>
            <person name="Suzuki K.-i.T."/>
            <person name="Hayashi T."/>
            <person name="Toyoda A."/>
            <person name="Oliveira C."/>
            <person name="Osipova E."/>
            <person name="Leigh N.D."/>
            <person name="Simon A."/>
            <person name="Yun M.H."/>
        </authorList>
    </citation>
    <scope>NUCLEOTIDE SEQUENCE</scope>
    <source>
        <strain evidence="2">20211129_DDA</strain>
        <tissue evidence="2">Liver</tissue>
    </source>
</reference>
<dbReference type="AlphaFoldDB" id="A0AAV7PXK1"/>
<proteinExistence type="predicted"/>
<comment type="caution">
    <text evidence="2">The sequence shown here is derived from an EMBL/GenBank/DDBJ whole genome shotgun (WGS) entry which is preliminary data.</text>
</comment>
<accession>A0AAV7PXK1</accession>
<sequence length="179" mass="19632">MHEGYQGPRGAVPCKRGTESQGKPPCKRGTKVPEAQSPVRGVPMALRHRETPERGAPRASRVQEGPIHEGYQGPRATAPCKRDTEVPEAQSPVRGVPMALRLRETPERGAPRASRVQEGPMHEGYQGPRGAAPCKRDTEGLKAQHSARGLPKTSRHRRDPCKRDTEGLEGQEGPLQERH</sequence>
<feature type="compositionally biased region" description="Basic and acidic residues" evidence="1">
    <location>
        <begin position="47"/>
        <end position="56"/>
    </location>
</feature>
<name>A0AAV7PXK1_PLEWA</name>
<organism evidence="2 3">
    <name type="scientific">Pleurodeles waltl</name>
    <name type="common">Iberian ribbed newt</name>
    <dbReference type="NCBI Taxonomy" id="8319"/>
    <lineage>
        <taxon>Eukaryota</taxon>
        <taxon>Metazoa</taxon>
        <taxon>Chordata</taxon>
        <taxon>Craniata</taxon>
        <taxon>Vertebrata</taxon>
        <taxon>Euteleostomi</taxon>
        <taxon>Amphibia</taxon>
        <taxon>Batrachia</taxon>
        <taxon>Caudata</taxon>
        <taxon>Salamandroidea</taxon>
        <taxon>Salamandridae</taxon>
        <taxon>Pleurodelinae</taxon>
        <taxon>Pleurodeles</taxon>
    </lineage>
</organism>
<protein>
    <submittedName>
        <fullName evidence="2">Uncharacterized protein</fullName>
    </submittedName>
</protein>
<dbReference type="Proteomes" id="UP001066276">
    <property type="component" value="Chromosome 7"/>
</dbReference>